<protein>
    <recommendedName>
        <fullName evidence="13">PHD-type domain-containing protein</fullName>
    </recommendedName>
</protein>
<keyword evidence="7" id="KW-0238">DNA-binding</keyword>
<dbReference type="EMBL" id="JAXIOK010000011">
    <property type="protein sequence ID" value="KAK4759828.1"/>
    <property type="molecule type" value="Genomic_DNA"/>
</dbReference>
<gene>
    <name evidence="14" type="ORF">SAY87_022959</name>
</gene>
<keyword evidence="10" id="KW-0539">Nucleus</keyword>
<organism evidence="14 15">
    <name type="scientific">Trapa incisa</name>
    <dbReference type="NCBI Taxonomy" id="236973"/>
    <lineage>
        <taxon>Eukaryota</taxon>
        <taxon>Viridiplantae</taxon>
        <taxon>Streptophyta</taxon>
        <taxon>Embryophyta</taxon>
        <taxon>Tracheophyta</taxon>
        <taxon>Spermatophyta</taxon>
        <taxon>Magnoliopsida</taxon>
        <taxon>eudicotyledons</taxon>
        <taxon>Gunneridae</taxon>
        <taxon>Pentapetalae</taxon>
        <taxon>rosids</taxon>
        <taxon>malvids</taxon>
        <taxon>Myrtales</taxon>
        <taxon>Lythraceae</taxon>
        <taxon>Trapa</taxon>
    </lineage>
</organism>
<accession>A0AAN7Q5K6</accession>
<dbReference type="InterPro" id="IPR001965">
    <property type="entry name" value="Znf_PHD"/>
</dbReference>
<dbReference type="GO" id="GO:0005634">
    <property type="term" value="C:nucleus"/>
    <property type="evidence" value="ECO:0007669"/>
    <property type="project" value="UniProtKB-SubCell"/>
</dbReference>
<dbReference type="GO" id="GO:0008270">
    <property type="term" value="F:zinc ion binding"/>
    <property type="evidence" value="ECO:0007669"/>
    <property type="project" value="UniProtKB-KW"/>
</dbReference>
<evidence type="ECO:0000256" key="2">
    <source>
        <dbReference type="ARBA" id="ARBA00007427"/>
    </source>
</evidence>
<keyword evidence="3" id="KW-0479">Metal-binding</keyword>
<dbReference type="InterPro" id="IPR011011">
    <property type="entry name" value="Znf_FYVE_PHD"/>
</dbReference>
<dbReference type="PROSITE" id="PS50016">
    <property type="entry name" value="ZF_PHD_2"/>
    <property type="match status" value="1"/>
</dbReference>
<comment type="similarity">
    <text evidence="2">Belongs to the PHD-associated homeobox family.</text>
</comment>
<dbReference type="GO" id="GO:0003682">
    <property type="term" value="F:chromatin binding"/>
    <property type="evidence" value="ECO:0007669"/>
    <property type="project" value="TreeGrafter"/>
</dbReference>
<keyword evidence="15" id="KW-1185">Reference proteome</keyword>
<dbReference type="GO" id="GO:0010557">
    <property type="term" value="P:positive regulation of macromolecule biosynthetic process"/>
    <property type="evidence" value="ECO:0007669"/>
    <property type="project" value="UniProtKB-ARBA"/>
</dbReference>
<evidence type="ECO:0000259" key="13">
    <source>
        <dbReference type="PROSITE" id="PS50016"/>
    </source>
</evidence>
<dbReference type="CDD" id="cd15504">
    <property type="entry name" value="PHD_PRHA_like"/>
    <property type="match status" value="1"/>
</dbReference>
<feature type="compositionally biased region" description="Low complexity" evidence="12">
    <location>
        <begin position="300"/>
        <end position="314"/>
    </location>
</feature>
<dbReference type="SMART" id="SM00249">
    <property type="entry name" value="PHD"/>
    <property type="match status" value="1"/>
</dbReference>
<feature type="compositionally biased region" description="Acidic residues" evidence="12">
    <location>
        <begin position="289"/>
        <end position="299"/>
    </location>
</feature>
<sequence length="385" mass="43724">MIIGTTYHCHRTVVALTHKFLRETEGRVRVCTEENSEMAMRQFYNEIRGMKVKDLPSHLKLMCSQDYVKKSIQRGLDNYHAKYIQTSSVDPLFHVCFGGMVFSYLVALPEERRHLEHQQHAKEHGDLLNQFIREKIKPVKELLRAKKKILNCKLGIRDAIQQLDSLSSVGRIEESVMAPDGSVYHEHIFCAKCMQGEASLDNDIILCDGACNRAFHQKCLEAPLHSENIPPEDQGWFCRICDLKMEILESVNAHLGTCFSLESNWQEIFKAEAALSDGGIEGLHKDDQWPSDDSEDDDYSAGTSYSSHSTSTSTSLSWSLDKEFLLGSPKSDQDVTGYPYSSDELTDADIILGRRQRSAVDYKKLYNEMFGKDGSNAEQFSEDED</sequence>
<dbReference type="InterPro" id="IPR019787">
    <property type="entry name" value="Znf_PHD-finger"/>
</dbReference>
<reference evidence="14 15" key="1">
    <citation type="journal article" date="2023" name="Hortic Res">
        <title>Pangenome of water caltrop reveals structural variations and asymmetric subgenome divergence after allopolyploidization.</title>
        <authorList>
            <person name="Zhang X."/>
            <person name="Chen Y."/>
            <person name="Wang L."/>
            <person name="Yuan Y."/>
            <person name="Fang M."/>
            <person name="Shi L."/>
            <person name="Lu R."/>
            <person name="Comes H.P."/>
            <person name="Ma Y."/>
            <person name="Chen Y."/>
            <person name="Huang G."/>
            <person name="Zhou Y."/>
            <person name="Zheng Z."/>
            <person name="Qiu Y."/>
        </authorList>
    </citation>
    <scope>NUCLEOTIDE SEQUENCE [LARGE SCALE GENOMIC DNA]</scope>
    <source>
        <tissue evidence="14">Roots</tissue>
    </source>
</reference>
<dbReference type="GO" id="GO:0043565">
    <property type="term" value="F:sequence-specific DNA binding"/>
    <property type="evidence" value="ECO:0007669"/>
    <property type="project" value="UniProtKB-ARBA"/>
</dbReference>
<dbReference type="InterPro" id="IPR019786">
    <property type="entry name" value="Zinc_finger_PHD-type_CS"/>
</dbReference>
<proteinExistence type="inferred from homology"/>
<dbReference type="Gene3D" id="3.30.40.10">
    <property type="entry name" value="Zinc/RING finger domain, C3HC4 (zinc finger)"/>
    <property type="match status" value="1"/>
</dbReference>
<evidence type="ECO:0000256" key="3">
    <source>
        <dbReference type="ARBA" id="ARBA00022723"/>
    </source>
</evidence>
<evidence type="ECO:0000256" key="4">
    <source>
        <dbReference type="ARBA" id="ARBA00022771"/>
    </source>
</evidence>
<dbReference type="AlphaFoldDB" id="A0AAN7Q5K6"/>
<evidence type="ECO:0000256" key="6">
    <source>
        <dbReference type="ARBA" id="ARBA00023015"/>
    </source>
</evidence>
<keyword evidence="5" id="KW-0862">Zinc</keyword>
<dbReference type="FunFam" id="3.30.40.10:FF:000270">
    <property type="entry name" value="pathogenesis-related homeodomain protein-like"/>
    <property type="match status" value="1"/>
</dbReference>
<dbReference type="InterPro" id="IPR013083">
    <property type="entry name" value="Znf_RING/FYVE/PHD"/>
</dbReference>
<keyword evidence="8" id="KW-0371">Homeobox</keyword>
<dbReference type="InterPro" id="IPR045876">
    <property type="entry name" value="PRHA-like_PHD-finger"/>
</dbReference>
<keyword evidence="6" id="KW-0805">Transcription regulation</keyword>
<dbReference type="Proteomes" id="UP001345219">
    <property type="component" value="Chromosome 17"/>
</dbReference>
<evidence type="ECO:0000256" key="7">
    <source>
        <dbReference type="ARBA" id="ARBA00023125"/>
    </source>
</evidence>
<evidence type="ECO:0000256" key="9">
    <source>
        <dbReference type="ARBA" id="ARBA00023163"/>
    </source>
</evidence>
<feature type="domain" description="PHD-type" evidence="13">
    <location>
        <begin position="187"/>
        <end position="244"/>
    </location>
</feature>
<evidence type="ECO:0000313" key="15">
    <source>
        <dbReference type="Proteomes" id="UP001345219"/>
    </source>
</evidence>
<dbReference type="GO" id="GO:0006355">
    <property type="term" value="P:regulation of DNA-templated transcription"/>
    <property type="evidence" value="ECO:0007669"/>
    <property type="project" value="UniProtKB-ARBA"/>
</dbReference>
<dbReference type="PANTHER" id="PTHR12628:SF10">
    <property type="entry name" value="HOMEOBOX DOMAIN-CONTAINING PROTEIN"/>
    <property type="match status" value="1"/>
</dbReference>
<comment type="caution">
    <text evidence="14">The sequence shown here is derived from an EMBL/GenBank/DDBJ whole genome shotgun (WGS) entry which is preliminary data.</text>
</comment>
<keyword evidence="9" id="KW-0804">Transcription</keyword>
<evidence type="ECO:0000256" key="8">
    <source>
        <dbReference type="ARBA" id="ARBA00023155"/>
    </source>
</evidence>
<evidence type="ECO:0000256" key="11">
    <source>
        <dbReference type="PROSITE-ProRule" id="PRU00146"/>
    </source>
</evidence>
<evidence type="ECO:0000256" key="1">
    <source>
        <dbReference type="ARBA" id="ARBA00004123"/>
    </source>
</evidence>
<dbReference type="SUPFAM" id="SSF57903">
    <property type="entry name" value="FYVE/PHD zinc finger"/>
    <property type="match status" value="1"/>
</dbReference>
<comment type="subcellular location">
    <subcellularLocation>
        <location evidence="1">Nucleus</location>
    </subcellularLocation>
</comment>
<dbReference type="PANTHER" id="PTHR12628">
    <property type="entry name" value="POLYCOMB-LIKE TRANSCRIPTION FACTOR"/>
    <property type="match status" value="1"/>
</dbReference>
<keyword evidence="4 11" id="KW-0863">Zinc-finger</keyword>
<evidence type="ECO:0000313" key="14">
    <source>
        <dbReference type="EMBL" id="KAK4759828.1"/>
    </source>
</evidence>
<dbReference type="GO" id="GO:0045814">
    <property type="term" value="P:negative regulation of gene expression, epigenetic"/>
    <property type="evidence" value="ECO:0007669"/>
    <property type="project" value="TreeGrafter"/>
</dbReference>
<evidence type="ECO:0000256" key="12">
    <source>
        <dbReference type="SAM" id="MobiDB-lite"/>
    </source>
</evidence>
<feature type="region of interest" description="Disordered" evidence="12">
    <location>
        <begin position="281"/>
        <end position="314"/>
    </location>
</feature>
<evidence type="ECO:0000256" key="10">
    <source>
        <dbReference type="ARBA" id="ARBA00023242"/>
    </source>
</evidence>
<evidence type="ECO:0000256" key="5">
    <source>
        <dbReference type="ARBA" id="ARBA00022833"/>
    </source>
</evidence>
<name>A0AAN7Q5K6_9MYRT</name>
<dbReference type="Pfam" id="PF00628">
    <property type="entry name" value="PHD"/>
    <property type="match status" value="1"/>
</dbReference>
<dbReference type="PROSITE" id="PS01359">
    <property type="entry name" value="ZF_PHD_1"/>
    <property type="match status" value="1"/>
</dbReference>